<dbReference type="EMBL" id="JAEMNV010000005">
    <property type="protein sequence ID" value="MBJ8340611.1"/>
    <property type="molecule type" value="Genomic_DNA"/>
</dbReference>
<organism evidence="2 3">
    <name type="scientific">Antrihabitans stalagmiti</name>
    <dbReference type="NCBI Taxonomy" id="2799499"/>
    <lineage>
        <taxon>Bacteria</taxon>
        <taxon>Bacillati</taxon>
        <taxon>Actinomycetota</taxon>
        <taxon>Actinomycetes</taxon>
        <taxon>Mycobacteriales</taxon>
        <taxon>Nocardiaceae</taxon>
        <taxon>Antrihabitans</taxon>
    </lineage>
</organism>
<keyword evidence="3" id="KW-1185">Reference proteome</keyword>
<evidence type="ECO:0000259" key="1">
    <source>
        <dbReference type="Pfam" id="PF11716"/>
    </source>
</evidence>
<dbReference type="InterPro" id="IPR034660">
    <property type="entry name" value="DinB/YfiT-like"/>
</dbReference>
<evidence type="ECO:0000313" key="2">
    <source>
        <dbReference type="EMBL" id="MBJ8340611.1"/>
    </source>
</evidence>
<dbReference type="AlphaFoldDB" id="A0A934NSH0"/>
<dbReference type="Pfam" id="PF11716">
    <property type="entry name" value="MDMPI_N"/>
    <property type="match status" value="1"/>
</dbReference>
<dbReference type="GO" id="GO:0046872">
    <property type="term" value="F:metal ion binding"/>
    <property type="evidence" value="ECO:0007669"/>
    <property type="project" value="InterPro"/>
</dbReference>
<dbReference type="SUPFAM" id="SSF109854">
    <property type="entry name" value="DinB/YfiT-like putative metalloenzymes"/>
    <property type="match status" value="1"/>
</dbReference>
<dbReference type="RefSeq" id="WP_199705489.1">
    <property type="nucleotide sequence ID" value="NZ_JAEMNV010000005.1"/>
</dbReference>
<dbReference type="Proteomes" id="UP000655868">
    <property type="component" value="Unassembled WGS sequence"/>
</dbReference>
<evidence type="ECO:0000313" key="3">
    <source>
        <dbReference type="Proteomes" id="UP000655868"/>
    </source>
</evidence>
<feature type="domain" description="Mycothiol-dependent maleylpyruvate isomerase metal-binding" evidence="1">
    <location>
        <begin position="17"/>
        <end position="137"/>
    </location>
</feature>
<name>A0A934NSH0_9NOCA</name>
<sequence length="201" mass="21398">MPTKSDSEAQLSLHARAVDLSVDAVSPVRADHLEYATPCAAWNLRELLQHMTVQNLGFAAAVEGNGADPAIWQLRDFDDPVGAYLAASERVIDAFAGEGALTRECVLLEFSAEQTFPGAALLRFHLVDSVVHAWDVARSIGNTITVDDELAAATLQIAETVPDDDMRLAPGAPFAPGLVGASASTLDRILLGLGRSPSWQH</sequence>
<comment type="caution">
    <text evidence="2">The sequence shown here is derived from an EMBL/GenBank/DDBJ whole genome shotgun (WGS) entry which is preliminary data.</text>
</comment>
<proteinExistence type="predicted"/>
<dbReference type="NCBIfam" id="TIGR03083">
    <property type="entry name" value="maleylpyruvate isomerase family mycothiol-dependent enzyme"/>
    <property type="match status" value="1"/>
</dbReference>
<gene>
    <name evidence="2" type="ORF">JGU71_17105</name>
</gene>
<dbReference type="InterPro" id="IPR017517">
    <property type="entry name" value="Maleyloyr_isom"/>
</dbReference>
<dbReference type="InterPro" id="IPR017520">
    <property type="entry name" value="CHP03086"/>
</dbReference>
<protein>
    <submittedName>
        <fullName evidence="2">TIGR03086 family protein</fullName>
    </submittedName>
</protein>
<reference evidence="2" key="1">
    <citation type="submission" date="2020-12" db="EMBL/GenBank/DDBJ databases">
        <title>Antrihabitans popcorni sp. nov. and Antrihabitans auranticaus sp. nov., isolated from a larva cave.</title>
        <authorList>
            <person name="Lee S.D."/>
            <person name="Kim I.S."/>
        </authorList>
    </citation>
    <scope>NUCLEOTIDE SEQUENCE</scope>
    <source>
        <strain evidence="2">YC3-6</strain>
    </source>
</reference>
<accession>A0A934NSH0</accession>
<dbReference type="InterPro" id="IPR024344">
    <property type="entry name" value="MDMPI_metal-binding"/>
</dbReference>
<dbReference type="NCBIfam" id="TIGR03086">
    <property type="entry name" value="TIGR03086 family metal-binding protein"/>
    <property type="match status" value="1"/>
</dbReference>